<comment type="caution">
    <text evidence="5">The sequence shown here is derived from an EMBL/GenBank/DDBJ whole genome shotgun (WGS) entry which is preliminary data.</text>
</comment>
<accession>A0ABS0GXK8</accession>
<dbReference type="SUPFAM" id="SSF53639">
    <property type="entry name" value="AraD/HMP-PK domain-like"/>
    <property type="match status" value="1"/>
</dbReference>
<evidence type="ECO:0000259" key="4">
    <source>
        <dbReference type="SMART" id="SM01007"/>
    </source>
</evidence>
<organism evidence="5 6">
    <name type="scientific">Plantactinospora alkalitolerans</name>
    <dbReference type="NCBI Taxonomy" id="2789879"/>
    <lineage>
        <taxon>Bacteria</taxon>
        <taxon>Bacillati</taxon>
        <taxon>Actinomycetota</taxon>
        <taxon>Actinomycetes</taxon>
        <taxon>Micromonosporales</taxon>
        <taxon>Micromonosporaceae</taxon>
        <taxon>Plantactinospora</taxon>
    </lineage>
</organism>
<dbReference type="SMART" id="SM01007">
    <property type="entry name" value="Aldolase_II"/>
    <property type="match status" value="1"/>
</dbReference>
<gene>
    <name evidence="5" type="ORF">I0C86_17380</name>
</gene>
<feature type="domain" description="Class II aldolase/adducin N-terminal" evidence="4">
    <location>
        <begin position="10"/>
        <end position="248"/>
    </location>
</feature>
<sequence>MNYLRGDLRDQLAYVGHDVVRAGLVVGSGGNLSARLSDGDSCWVTASGTWLDRLDRASFVRVRISDGATYPAGSVRPAESVHRAESVSPSPPPTVQDGTILLDGVRPPAPSGPTTPAPRGPTTPGPRGPTTSGPMPTSEVGLHLATYRARPDVQAIVHLHPQTVLLLDALGERIRLVTTDHGFYLRRVARVPFRAPGTTELAELAAEAARDGTNCLVLSQHGCSVLGDSVELAHKRAANLEEAARLTYRALAAGRLDDLPDCPAEFLARTDDSGSTSI</sequence>
<evidence type="ECO:0000256" key="3">
    <source>
        <dbReference type="SAM" id="MobiDB-lite"/>
    </source>
</evidence>
<protein>
    <submittedName>
        <fullName evidence="5">Class II aldolase/adducin family protein</fullName>
    </submittedName>
</protein>
<keyword evidence="6" id="KW-1185">Reference proteome</keyword>
<dbReference type="InterPro" id="IPR036409">
    <property type="entry name" value="Aldolase_II/adducin_N_sf"/>
</dbReference>
<keyword evidence="1" id="KW-0479">Metal-binding</keyword>
<evidence type="ECO:0000256" key="1">
    <source>
        <dbReference type="ARBA" id="ARBA00022723"/>
    </source>
</evidence>
<dbReference type="InterPro" id="IPR050197">
    <property type="entry name" value="Aldolase_class_II_sugar_metab"/>
</dbReference>
<dbReference type="Pfam" id="PF00596">
    <property type="entry name" value="Aldolase_II"/>
    <property type="match status" value="1"/>
</dbReference>
<feature type="compositionally biased region" description="Pro residues" evidence="3">
    <location>
        <begin position="107"/>
        <end position="127"/>
    </location>
</feature>
<proteinExistence type="predicted"/>
<dbReference type="PANTHER" id="PTHR22789">
    <property type="entry name" value="FUCULOSE PHOSPHATE ALDOLASE"/>
    <property type="match status" value="1"/>
</dbReference>
<dbReference type="RefSeq" id="WP_196202282.1">
    <property type="nucleotide sequence ID" value="NZ_JADPUN010000166.1"/>
</dbReference>
<evidence type="ECO:0000256" key="2">
    <source>
        <dbReference type="ARBA" id="ARBA00023239"/>
    </source>
</evidence>
<keyword evidence="2" id="KW-0456">Lyase</keyword>
<feature type="compositionally biased region" description="Low complexity" evidence="3">
    <location>
        <begin position="128"/>
        <end position="138"/>
    </location>
</feature>
<dbReference type="EMBL" id="JADPUN010000166">
    <property type="protein sequence ID" value="MBF9130718.1"/>
    <property type="molecule type" value="Genomic_DNA"/>
</dbReference>
<dbReference type="PANTHER" id="PTHR22789:SF0">
    <property type="entry name" value="3-OXO-TETRONATE 4-PHOSPHATE DECARBOXYLASE-RELATED"/>
    <property type="match status" value="1"/>
</dbReference>
<dbReference type="InterPro" id="IPR001303">
    <property type="entry name" value="Aldolase_II/adducin_N"/>
</dbReference>
<feature type="region of interest" description="Disordered" evidence="3">
    <location>
        <begin position="70"/>
        <end position="139"/>
    </location>
</feature>
<reference evidence="5 6" key="1">
    <citation type="submission" date="2020-11" db="EMBL/GenBank/DDBJ databases">
        <title>A novel isolate from a Black sea contaminated sediment with potential to produce alkanes: Plantactinospora alkalitolerans sp. nov.</title>
        <authorList>
            <person name="Carro L."/>
            <person name="Veyisoglu A."/>
            <person name="Guven K."/>
            <person name="Schumann P."/>
            <person name="Klenk H.-P."/>
            <person name="Sahin N."/>
        </authorList>
    </citation>
    <scope>NUCLEOTIDE SEQUENCE [LARGE SCALE GENOMIC DNA]</scope>
    <source>
        <strain evidence="5 6">S1510</strain>
    </source>
</reference>
<evidence type="ECO:0000313" key="6">
    <source>
        <dbReference type="Proteomes" id="UP000638560"/>
    </source>
</evidence>
<evidence type="ECO:0000313" key="5">
    <source>
        <dbReference type="EMBL" id="MBF9130718.1"/>
    </source>
</evidence>
<dbReference type="Gene3D" id="3.40.225.10">
    <property type="entry name" value="Class II aldolase/adducin N-terminal domain"/>
    <property type="match status" value="1"/>
</dbReference>
<dbReference type="Proteomes" id="UP000638560">
    <property type="component" value="Unassembled WGS sequence"/>
</dbReference>
<name>A0ABS0GXK8_9ACTN</name>